<evidence type="ECO:0000259" key="4">
    <source>
        <dbReference type="Pfam" id="PF00248"/>
    </source>
</evidence>
<evidence type="ECO:0000256" key="1">
    <source>
        <dbReference type="PIRSR" id="PIRSR000097-1"/>
    </source>
</evidence>
<feature type="active site" description="Proton donor" evidence="1">
    <location>
        <position position="13"/>
    </location>
</feature>
<dbReference type="EMBL" id="QGNW01002481">
    <property type="protein sequence ID" value="RVW19436.1"/>
    <property type="molecule type" value="Genomic_DNA"/>
</dbReference>
<feature type="domain" description="NADP-dependent oxidoreductase" evidence="4">
    <location>
        <begin position="2"/>
        <end position="272"/>
    </location>
</feature>
<evidence type="ECO:0000256" key="2">
    <source>
        <dbReference type="PIRSR" id="PIRSR000097-2"/>
    </source>
</evidence>
<dbReference type="InterPro" id="IPR023210">
    <property type="entry name" value="NADP_OxRdtase_dom"/>
</dbReference>
<feature type="site" description="Lowers pKa of active site Tyr" evidence="3">
    <location>
        <position position="42"/>
    </location>
</feature>
<dbReference type="PANTHER" id="PTHR11732">
    <property type="entry name" value="ALDO/KETO REDUCTASE"/>
    <property type="match status" value="1"/>
</dbReference>
<dbReference type="PRINTS" id="PR00069">
    <property type="entry name" value="ALDKETRDTASE"/>
</dbReference>
<dbReference type="SUPFAM" id="SSF51430">
    <property type="entry name" value="NAD(P)-linked oxidoreductase"/>
    <property type="match status" value="1"/>
</dbReference>
<dbReference type="InterPro" id="IPR036812">
    <property type="entry name" value="NAD(P)_OxRdtase_dom_sf"/>
</dbReference>
<dbReference type="PROSITE" id="PS00798">
    <property type="entry name" value="ALDOKETO_REDUCTASE_1"/>
    <property type="match status" value="1"/>
</dbReference>
<dbReference type="InterPro" id="IPR018170">
    <property type="entry name" value="Aldo/ket_reductase_CS"/>
</dbReference>
<dbReference type="Proteomes" id="UP000288805">
    <property type="component" value="Unassembled WGS sequence"/>
</dbReference>
<evidence type="ECO:0000313" key="5">
    <source>
        <dbReference type="EMBL" id="RVW19436.1"/>
    </source>
</evidence>
<evidence type="ECO:0000313" key="6">
    <source>
        <dbReference type="Proteomes" id="UP000288805"/>
    </source>
</evidence>
<dbReference type="PIRSF" id="PIRSF000097">
    <property type="entry name" value="AKR"/>
    <property type="match status" value="1"/>
</dbReference>
<sequence length="279" mass="31477">MVGYRHIDCAQLYENEEEIGFALKKIFEDGIVKREDLWITSKLWFFETWLPCGMLPVFYCLSGSAIICRCSDHSPEDVPKALERTLRNLQLDYLDLYLIHWPVSLKRGLIGFKPEYLTQPDIPSTWRAMETLYDSGKARAIGVSNFSTKKLGDLLKVARVPPAVNQVECHPSWQQPQLHSFCKSNGVHLSAYAPMGSPGGTSGKSRQLLKDPVLNMIAEKLGKSPAQVALRWGLQMGHSVLPKSTNEGRLKENFDVFDWSIPEDLFAKFSEIEQASSLS</sequence>
<reference evidence="5 6" key="1">
    <citation type="journal article" date="2018" name="PLoS Genet.">
        <title>Population sequencing reveals clonal diversity and ancestral inbreeding in the grapevine cultivar Chardonnay.</title>
        <authorList>
            <person name="Roach M.J."/>
            <person name="Johnson D.L."/>
            <person name="Bohlmann J."/>
            <person name="van Vuuren H.J."/>
            <person name="Jones S.J."/>
            <person name="Pretorius I.S."/>
            <person name="Schmidt S.A."/>
            <person name="Borneman A.R."/>
        </authorList>
    </citation>
    <scope>NUCLEOTIDE SEQUENCE [LARGE SCALE GENOMIC DNA]</scope>
    <source>
        <strain evidence="6">cv. Chardonnay</strain>
        <tissue evidence="5">Leaf</tissue>
    </source>
</reference>
<name>A0A438C955_VITVI</name>
<dbReference type="PROSITE" id="PS00062">
    <property type="entry name" value="ALDOKETO_REDUCTASE_2"/>
    <property type="match status" value="1"/>
</dbReference>
<evidence type="ECO:0000256" key="3">
    <source>
        <dbReference type="PIRSR" id="PIRSR000097-3"/>
    </source>
</evidence>
<dbReference type="AlphaFoldDB" id="A0A438C955"/>
<organism evidence="5 6">
    <name type="scientific">Vitis vinifera</name>
    <name type="common">Grape</name>
    <dbReference type="NCBI Taxonomy" id="29760"/>
    <lineage>
        <taxon>Eukaryota</taxon>
        <taxon>Viridiplantae</taxon>
        <taxon>Streptophyta</taxon>
        <taxon>Embryophyta</taxon>
        <taxon>Tracheophyta</taxon>
        <taxon>Spermatophyta</taxon>
        <taxon>Magnoliopsida</taxon>
        <taxon>eudicotyledons</taxon>
        <taxon>Gunneridae</taxon>
        <taxon>Pentapetalae</taxon>
        <taxon>rosids</taxon>
        <taxon>Vitales</taxon>
        <taxon>Vitaceae</taxon>
        <taxon>Viteae</taxon>
        <taxon>Vitis</taxon>
    </lineage>
</organism>
<dbReference type="InterPro" id="IPR020471">
    <property type="entry name" value="AKR"/>
</dbReference>
<dbReference type="PROSITE" id="PS00063">
    <property type="entry name" value="ALDOKETO_REDUCTASE_3"/>
    <property type="match status" value="1"/>
</dbReference>
<gene>
    <name evidence="5" type="primary">AKR4C9_2</name>
    <name evidence="5" type="ORF">CK203_116175</name>
</gene>
<proteinExistence type="predicted"/>
<dbReference type="Pfam" id="PF00248">
    <property type="entry name" value="Aldo_ket_red"/>
    <property type="match status" value="1"/>
</dbReference>
<dbReference type="Gene3D" id="3.20.20.100">
    <property type="entry name" value="NADP-dependent oxidoreductase domain"/>
    <property type="match status" value="1"/>
</dbReference>
<comment type="caution">
    <text evidence="5">The sequence shown here is derived from an EMBL/GenBank/DDBJ whole genome shotgun (WGS) entry which is preliminary data.</text>
</comment>
<accession>A0A438C955</accession>
<protein>
    <submittedName>
        <fullName evidence="5">NADPH-dependent aldo-keto reductase, chloroplastic</fullName>
    </submittedName>
</protein>
<feature type="binding site" evidence="2">
    <location>
        <position position="100"/>
    </location>
    <ligand>
        <name>substrate</name>
    </ligand>
</feature>
<dbReference type="GO" id="GO:0016491">
    <property type="term" value="F:oxidoreductase activity"/>
    <property type="evidence" value="ECO:0007669"/>
    <property type="project" value="InterPro"/>
</dbReference>